<dbReference type="KEGG" id="avc:NCTC10951_02854"/>
<evidence type="ECO:0000313" key="1">
    <source>
        <dbReference type="EMBL" id="VEI18710.1"/>
    </source>
</evidence>
<name>A0A448PPT8_ACTVI</name>
<sequence>MALDARVVTEPSGAWNAAQSLKSISTTVSDASEDVASVRGLIASECSGEATYAAVSRLSTQGTDLGDASADALTLSKALNDFAYSMDSVKNRLVDVIANATAAGLVVSGSTIQEPVEEGSDADYATKKAMAGIKQSFLLGLCCRVVLGVSI</sequence>
<dbReference type="EMBL" id="LR134477">
    <property type="protein sequence ID" value="VEI18710.1"/>
    <property type="molecule type" value="Genomic_DNA"/>
</dbReference>
<dbReference type="Proteomes" id="UP000268658">
    <property type="component" value="Chromosome"/>
</dbReference>
<protein>
    <submittedName>
        <fullName evidence="1">Uncharacterized protein</fullName>
    </submittedName>
</protein>
<proteinExistence type="predicted"/>
<gene>
    <name evidence="1" type="ORF">NCTC10951_02854</name>
</gene>
<accession>A0A448PPT8</accession>
<reference evidence="1 2" key="1">
    <citation type="submission" date="2018-12" db="EMBL/GenBank/DDBJ databases">
        <authorList>
            <consortium name="Pathogen Informatics"/>
        </authorList>
    </citation>
    <scope>NUCLEOTIDE SEQUENCE [LARGE SCALE GENOMIC DNA]</scope>
    <source>
        <strain evidence="1 2">NCTC10951</strain>
    </source>
</reference>
<evidence type="ECO:0000313" key="2">
    <source>
        <dbReference type="Proteomes" id="UP000268658"/>
    </source>
</evidence>
<organism evidence="1 2">
    <name type="scientific">Actinomyces viscosus</name>
    <dbReference type="NCBI Taxonomy" id="1656"/>
    <lineage>
        <taxon>Bacteria</taxon>
        <taxon>Bacillati</taxon>
        <taxon>Actinomycetota</taxon>
        <taxon>Actinomycetes</taxon>
        <taxon>Actinomycetales</taxon>
        <taxon>Actinomycetaceae</taxon>
        <taxon>Actinomyces</taxon>
    </lineage>
</organism>
<dbReference type="RefSeq" id="WP_126415165.1">
    <property type="nucleotide sequence ID" value="NZ_LR134477.1"/>
</dbReference>
<dbReference type="OrthoDB" id="3250994at2"/>
<dbReference type="AlphaFoldDB" id="A0A448PPT8"/>